<dbReference type="InterPro" id="IPR001610">
    <property type="entry name" value="PAC"/>
</dbReference>
<feature type="domain" description="PAS" evidence="9">
    <location>
        <begin position="100"/>
        <end position="157"/>
    </location>
</feature>
<proteinExistence type="predicted"/>
<dbReference type="Pfam" id="PF02518">
    <property type="entry name" value="HATPase_c"/>
    <property type="match status" value="1"/>
</dbReference>
<dbReference type="SMART" id="SM00091">
    <property type="entry name" value="PAS"/>
    <property type="match status" value="4"/>
</dbReference>
<dbReference type="InterPro" id="IPR035965">
    <property type="entry name" value="PAS-like_dom_sf"/>
</dbReference>
<feature type="compositionally biased region" description="Polar residues" evidence="7">
    <location>
        <begin position="405"/>
        <end position="416"/>
    </location>
</feature>
<dbReference type="InterPro" id="IPR004358">
    <property type="entry name" value="Sig_transdc_His_kin-like_C"/>
</dbReference>
<dbReference type="SUPFAM" id="SSF55785">
    <property type="entry name" value="PYP-like sensor domain (PAS domain)"/>
    <property type="match status" value="5"/>
</dbReference>
<dbReference type="AlphaFoldDB" id="A0A9E7NAS8"/>
<dbReference type="FunFam" id="3.30.565.10:FF:000006">
    <property type="entry name" value="Sensor histidine kinase WalK"/>
    <property type="match status" value="1"/>
</dbReference>
<dbReference type="InterPro" id="IPR052162">
    <property type="entry name" value="Sensor_kinase/Photoreceptor"/>
</dbReference>
<evidence type="ECO:0000313" key="11">
    <source>
        <dbReference type="EMBL" id="UTF54959.1"/>
    </source>
</evidence>
<dbReference type="InterPro" id="IPR003594">
    <property type="entry name" value="HATPase_dom"/>
</dbReference>
<evidence type="ECO:0000256" key="2">
    <source>
        <dbReference type="ARBA" id="ARBA00012438"/>
    </source>
</evidence>
<dbReference type="SMART" id="SM00388">
    <property type="entry name" value="HisKA"/>
    <property type="match status" value="1"/>
</dbReference>
<sequence length="948" mass="107239">MESPGSAPNCTRADVQRVFSKLEDPSTPISAAEVADELECSLESARRTLSKLVERGTLRTKQINESARVWWRSSDAERPDGRTDREEFSAFVTAVEDYAIFMLDPDGTVASWNDGAERIKGYDEADIVGEHFSTFYTDDDTAAGVPERNLERAAAAGRVEDEGWRVREDGSLFWANVTITALHDDEGTFRGFTKVTRDMTERREYEQQLRRERDFTAQVLETVPVGILVSTPDGDLTRANRRVLDWLGAEASSFTDHDHDRETWDVYDADGEQIPFEDWPLMQVVETGEPVFGYQCQIDSPARGRQWVSINAAPIDDDGDDERVVFSVEDVTEQHERQQQLRRESEQTEQLLRTAPIPIAVWNADGETVMANRRAQETLDVSEQEFLEDPDGADQWGLYDPNGNPLDSSETPSARTAATGEPVRNDEVVVETPDGDRIHLHVNAAPVLDPDGNVERIIVASEDITDLKDREHQLERRKSELETELSEILGRITDAFYALDDEWRFTHVNERAEELIDFEDQGLVGEHVWEVFDWVENTQLREEYERAMETQEPTSFEFYYPDPLDAWLDIHVYPSETGLSVYFRDVTERKERERQLEESERRYRTLVEHFPNGAVALVDEHLRYQTIGGTPLDGADVAVGSGFDEPIQDVLPAPLEDELVPRYEAALEGESSSFEIELGEQVYQLQTVPIRDDSGEVFAALGMSQDITERRTYERKLEASNERLEQFAYAASHDLQEPLRMVSSYLQLIERRYGDAFDEDGEEFLEFAVDGAERMREMIDGLLEYSRVETQGNAFEPVDLETVLSDAQADLRFPIQESGADVTADSLPRVEGDPTQLRQVFQNLLSNAIEYSGDESPRVHVTAKRAGDVWEVSVRDEGIGMDPDDTDRVFEVFQRLHSQEEHAGTGIGLALCQRIVERHGGTIRADSEPGVGTTFTFTLPAAVGADQD</sequence>
<evidence type="ECO:0000259" key="8">
    <source>
        <dbReference type="PROSITE" id="PS50109"/>
    </source>
</evidence>
<dbReference type="InterPro" id="IPR036890">
    <property type="entry name" value="HATPase_C_sf"/>
</dbReference>
<dbReference type="PROSITE" id="PS50113">
    <property type="entry name" value="PAC"/>
    <property type="match status" value="4"/>
</dbReference>
<evidence type="ECO:0000259" key="10">
    <source>
        <dbReference type="PROSITE" id="PS50113"/>
    </source>
</evidence>
<dbReference type="Gene3D" id="3.30.450.20">
    <property type="entry name" value="PAS domain"/>
    <property type="match status" value="5"/>
</dbReference>
<dbReference type="PRINTS" id="PR00344">
    <property type="entry name" value="BCTRLSENSOR"/>
</dbReference>
<dbReference type="InterPro" id="IPR013767">
    <property type="entry name" value="PAS_fold"/>
</dbReference>
<dbReference type="EC" id="2.7.13.3" evidence="2"/>
<dbReference type="Pfam" id="PF08448">
    <property type="entry name" value="PAS_4"/>
    <property type="match status" value="3"/>
</dbReference>
<dbReference type="InterPro" id="IPR000014">
    <property type="entry name" value="PAS"/>
</dbReference>
<evidence type="ECO:0000256" key="5">
    <source>
        <dbReference type="ARBA" id="ARBA00022777"/>
    </source>
</evidence>
<dbReference type="CDD" id="cd00082">
    <property type="entry name" value="HisKA"/>
    <property type="match status" value="1"/>
</dbReference>
<keyword evidence="4" id="KW-0808">Transferase</keyword>
<dbReference type="SUPFAM" id="SSF47384">
    <property type="entry name" value="Homodimeric domain of signal transducing histidine kinase"/>
    <property type="match status" value="1"/>
</dbReference>
<organism evidence="11 12">
    <name type="scientific">Natronosalvus rutilus</name>
    <dbReference type="NCBI Taxonomy" id="2953753"/>
    <lineage>
        <taxon>Archaea</taxon>
        <taxon>Methanobacteriati</taxon>
        <taxon>Methanobacteriota</taxon>
        <taxon>Stenosarchaea group</taxon>
        <taxon>Halobacteria</taxon>
        <taxon>Halobacteriales</taxon>
        <taxon>Natrialbaceae</taxon>
        <taxon>Natronosalvus</taxon>
    </lineage>
</organism>
<dbReference type="GeneID" id="73289741"/>
<dbReference type="EMBL" id="CP100355">
    <property type="protein sequence ID" value="UTF54959.1"/>
    <property type="molecule type" value="Genomic_DNA"/>
</dbReference>
<dbReference type="PROSITE" id="PS50109">
    <property type="entry name" value="HIS_KIN"/>
    <property type="match status" value="1"/>
</dbReference>
<reference evidence="11" key="1">
    <citation type="submission" date="2022-06" db="EMBL/GenBank/DDBJ databases">
        <title>Diverse halophilic archaea isolated from saline environments.</title>
        <authorList>
            <person name="Cui H.-L."/>
        </authorList>
    </citation>
    <scope>NUCLEOTIDE SEQUENCE</scope>
    <source>
        <strain evidence="11">WLHS1</strain>
    </source>
</reference>
<evidence type="ECO:0000256" key="6">
    <source>
        <dbReference type="SAM" id="Coils"/>
    </source>
</evidence>
<evidence type="ECO:0000256" key="7">
    <source>
        <dbReference type="SAM" id="MobiDB-lite"/>
    </source>
</evidence>
<keyword evidence="3" id="KW-0597">Phosphoprotein</keyword>
<gene>
    <name evidence="11" type="ORF">NGM29_06805</name>
</gene>
<dbReference type="NCBIfam" id="TIGR00229">
    <property type="entry name" value="sensory_box"/>
    <property type="match status" value="4"/>
</dbReference>
<dbReference type="PROSITE" id="PS50112">
    <property type="entry name" value="PAS"/>
    <property type="match status" value="2"/>
</dbReference>
<feature type="domain" description="Histidine kinase" evidence="8">
    <location>
        <begin position="730"/>
        <end position="943"/>
    </location>
</feature>
<dbReference type="GO" id="GO:0000155">
    <property type="term" value="F:phosphorelay sensor kinase activity"/>
    <property type="evidence" value="ECO:0007669"/>
    <property type="project" value="InterPro"/>
</dbReference>
<evidence type="ECO:0000313" key="12">
    <source>
        <dbReference type="Proteomes" id="UP001056855"/>
    </source>
</evidence>
<evidence type="ECO:0000256" key="3">
    <source>
        <dbReference type="ARBA" id="ARBA00022553"/>
    </source>
</evidence>
<feature type="domain" description="PAC" evidence="10">
    <location>
        <begin position="424"/>
        <end position="476"/>
    </location>
</feature>
<dbReference type="Gene3D" id="3.30.565.10">
    <property type="entry name" value="Histidine kinase-like ATPase, C-terminal domain"/>
    <property type="match status" value="1"/>
</dbReference>
<dbReference type="RefSeq" id="WP_254159695.1">
    <property type="nucleotide sequence ID" value="NZ_CP100355.1"/>
</dbReference>
<comment type="catalytic activity">
    <reaction evidence="1">
        <text>ATP + protein L-histidine = ADP + protein N-phospho-L-histidine.</text>
        <dbReference type="EC" id="2.7.13.3"/>
    </reaction>
</comment>
<feature type="domain" description="PAS" evidence="9">
    <location>
        <begin position="481"/>
        <end position="551"/>
    </location>
</feature>
<keyword evidence="12" id="KW-1185">Reference proteome</keyword>
<dbReference type="Proteomes" id="UP001056855">
    <property type="component" value="Chromosome"/>
</dbReference>
<dbReference type="InterPro" id="IPR005467">
    <property type="entry name" value="His_kinase_dom"/>
</dbReference>
<feature type="region of interest" description="Disordered" evidence="7">
    <location>
        <begin position="390"/>
        <end position="422"/>
    </location>
</feature>
<dbReference type="Pfam" id="PF00512">
    <property type="entry name" value="HisKA"/>
    <property type="match status" value="1"/>
</dbReference>
<accession>A0A9E7NAS8</accession>
<dbReference type="PANTHER" id="PTHR43304:SF1">
    <property type="entry name" value="PAC DOMAIN-CONTAINING PROTEIN"/>
    <property type="match status" value="1"/>
</dbReference>
<dbReference type="Pfam" id="PF13426">
    <property type="entry name" value="PAS_9"/>
    <property type="match status" value="1"/>
</dbReference>
<evidence type="ECO:0000259" key="9">
    <source>
        <dbReference type="PROSITE" id="PS50112"/>
    </source>
</evidence>
<dbReference type="SUPFAM" id="SSF55874">
    <property type="entry name" value="ATPase domain of HSP90 chaperone/DNA topoisomerase II/histidine kinase"/>
    <property type="match status" value="1"/>
</dbReference>
<feature type="coiled-coil region" evidence="6">
    <location>
        <begin position="464"/>
        <end position="491"/>
    </location>
</feature>
<dbReference type="SMART" id="SM00387">
    <property type="entry name" value="HATPase_c"/>
    <property type="match status" value="1"/>
</dbReference>
<dbReference type="CDD" id="cd00130">
    <property type="entry name" value="PAS"/>
    <property type="match status" value="3"/>
</dbReference>
<dbReference type="SMART" id="SM00086">
    <property type="entry name" value="PAC"/>
    <property type="match status" value="4"/>
</dbReference>
<dbReference type="PANTHER" id="PTHR43304">
    <property type="entry name" value="PHYTOCHROME-LIKE PROTEIN CPH1"/>
    <property type="match status" value="1"/>
</dbReference>
<dbReference type="InterPro" id="IPR036097">
    <property type="entry name" value="HisK_dim/P_sf"/>
</dbReference>
<dbReference type="KEGG" id="sawl:NGM29_06805"/>
<dbReference type="Gene3D" id="1.10.287.130">
    <property type="match status" value="1"/>
</dbReference>
<dbReference type="GO" id="GO:0006355">
    <property type="term" value="P:regulation of DNA-templated transcription"/>
    <property type="evidence" value="ECO:0007669"/>
    <property type="project" value="InterPro"/>
</dbReference>
<dbReference type="InterPro" id="IPR013656">
    <property type="entry name" value="PAS_4"/>
</dbReference>
<name>A0A9E7NAS8_9EURY</name>
<evidence type="ECO:0000256" key="1">
    <source>
        <dbReference type="ARBA" id="ARBA00000085"/>
    </source>
</evidence>
<feature type="domain" description="PAC" evidence="10">
    <location>
        <begin position="292"/>
        <end position="343"/>
    </location>
</feature>
<keyword evidence="6" id="KW-0175">Coiled coil</keyword>
<protein>
    <recommendedName>
        <fullName evidence="2">histidine kinase</fullName>
        <ecNumber evidence="2">2.7.13.3</ecNumber>
    </recommendedName>
</protein>
<dbReference type="InterPro" id="IPR000700">
    <property type="entry name" value="PAS-assoc_C"/>
</dbReference>
<feature type="domain" description="PAC" evidence="10">
    <location>
        <begin position="159"/>
        <end position="211"/>
    </location>
</feature>
<evidence type="ECO:0000256" key="4">
    <source>
        <dbReference type="ARBA" id="ARBA00022679"/>
    </source>
</evidence>
<dbReference type="Pfam" id="PF00989">
    <property type="entry name" value="PAS"/>
    <property type="match status" value="1"/>
</dbReference>
<feature type="domain" description="PAC" evidence="10">
    <location>
        <begin position="667"/>
        <end position="719"/>
    </location>
</feature>
<dbReference type="InterPro" id="IPR003661">
    <property type="entry name" value="HisK_dim/P_dom"/>
</dbReference>
<keyword evidence="5" id="KW-0418">Kinase</keyword>